<keyword evidence="7 12" id="KW-0375">Hydrogen ion transport</keyword>
<evidence type="ECO:0000256" key="5">
    <source>
        <dbReference type="ARBA" id="ARBA00022547"/>
    </source>
</evidence>
<keyword evidence="11 13" id="KW-0472">Membrane</keyword>
<comment type="subcellular location">
    <subcellularLocation>
        <location evidence="1 12">Mitochondrion membrane</location>
        <topology evidence="1 12">Single-pass membrane protein</topology>
    </subcellularLocation>
</comment>
<evidence type="ECO:0000256" key="11">
    <source>
        <dbReference type="ARBA" id="ARBA00023136"/>
    </source>
</evidence>
<reference evidence="14" key="1">
    <citation type="journal article" date="2019" name="Zool. Scr.">
        <title>Mitochondrial genome reorganization characterizes various lineages of mesostigmatid mites (Acari: Parasitiformes).</title>
        <authorList>
            <person name="Li W.-N."/>
            <person name="Shao R."/>
            <person name="Zhang Q."/>
            <person name="Deng W."/>
            <person name="Xue X.-F."/>
        </authorList>
    </citation>
    <scope>NUCLEOTIDE SEQUENCE</scope>
</reference>
<proteinExistence type="inferred from homology"/>
<sequence length="52" mass="6444">MPQMNPMNWYFISFFMFSTFTILSSLIYFSYSPLFYHSTKKKSNINFMLYTW</sequence>
<evidence type="ECO:0000256" key="2">
    <source>
        <dbReference type="ARBA" id="ARBA00008892"/>
    </source>
</evidence>
<comment type="subunit">
    <text evidence="3">F-type ATPases have 2 components, CF(1) - the catalytic core - and CF(0) - the membrane proton channel.</text>
</comment>
<keyword evidence="4 12" id="KW-0813">Transport</keyword>
<keyword evidence="6 12" id="KW-0812">Transmembrane</keyword>
<evidence type="ECO:0000256" key="6">
    <source>
        <dbReference type="ARBA" id="ARBA00022692"/>
    </source>
</evidence>
<dbReference type="GO" id="GO:0015078">
    <property type="term" value="F:proton transmembrane transporter activity"/>
    <property type="evidence" value="ECO:0007669"/>
    <property type="project" value="InterPro"/>
</dbReference>
<evidence type="ECO:0000256" key="8">
    <source>
        <dbReference type="ARBA" id="ARBA00022989"/>
    </source>
</evidence>
<keyword evidence="9 12" id="KW-0406">Ion transport</keyword>
<evidence type="ECO:0000256" key="1">
    <source>
        <dbReference type="ARBA" id="ARBA00004304"/>
    </source>
</evidence>
<comment type="similarity">
    <text evidence="2 12">Belongs to the ATPase protein 8 family.</text>
</comment>
<feature type="transmembrane region" description="Helical" evidence="13">
    <location>
        <begin position="12"/>
        <end position="31"/>
    </location>
</feature>
<gene>
    <name evidence="14" type="primary">atp8</name>
</gene>
<dbReference type="GO" id="GO:0045259">
    <property type="term" value="C:proton-transporting ATP synthase complex"/>
    <property type="evidence" value="ECO:0007669"/>
    <property type="project" value="UniProtKB-KW"/>
</dbReference>
<evidence type="ECO:0000256" key="12">
    <source>
        <dbReference type="RuleBase" id="RU003661"/>
    </source>
</evidence>
<dbReference type="EMBL" id="MK270521">
    <property type="protein sequence ID" value="QHQ98460.1"/>
    <property type="molecule type" value="Genomic_DNA"/>
</dbReference>
<dbReference type="GO" id="GO:0015986">
    <property type="term" value="P:proton motive force-driven ATP synthesis"/>
    <property type="evidence" value="ECO:0007669"/>
    <property type="project" value="InterPro"/>
</dbReference>
<evidence type="ECO:0000313" key="14">
    <source>
        <dbReference type="EMBL" id="QHQ98460.1"/>
    </source>
</evidence>
<keyword evidence="10 12" id="KW-0496">Mitochondrion</keyword>
<dbReference type="Pfam" id="PF00895">
    <property type="entry name" value="ATP-synt_8"/>
    <property type="match status" value="1"/>
</dbReference>
<dbReference type="GO" id="GO:0031966">
    <property type="term" value="C:mitochondrial membrane"/>
    <property type="evidence" value="ECO:0007669"/>
    <property type="project" value="UniProtKB-SubCell"/>
</dbReference>
<evidence type="ECO:0000256" key="13">
    <source>
        <dbReference type="SAM" id="Phobius"/>
    </source>
</evidence>
<keyword evidence="8 13" id="KW-1133">Transmembrane helix</keyword>
<dbReference type="InterPro" id="IPR001421">
    <property type="entry name" value="ATP8_metazoa"/>
</dbReference>
<dbReference type="AlphaFoldDB" id="A0A6B9WDU2"/>
<evidence type="ECO:0000256" key="4">
    <source>
        <dbReference type="ARBA" id="ARBA00022448"/>
    </source>
</evidence>
<evidence type="ECO:0000256" key="3">
    <source>
        <dbReference type="ARBA" id="ARBA00011291"/>
    </source>
</evidence>
<accession>A0A6B9WDU2</accession>
<protein>
    <recommendedName>
        <fullName evidence="12">ATP synthase complex subunit 8</fullName>
    </recommendedName>
</protein>
<evidence type="ECO:0000256" key="9">
    <source>
        <dbReference type="ARBA" id="ARBA00023065"/>
    </source>
</evidence>
<geneLocation type="mitochondrion" evidence="14"/>
<organism evidence="14">
    <name type="scientific">Quadristernoseta cf. intermedia XFX-2019</name>
    <dbReference type="NCBI Taxonomy" id="2695871"/>
    <lineage>
        <taxon>Eukaryota</taxon>
        <taxon>Metazoa</taxon>
        <taxon>Ecdysozoa</taxon>
        <taxon>Arthropoda</taxon>
        <taxon>Chelicerata</taxon>
        <taxon>Arachnida</taxon>
        <taxon>Acari</taxon>
        <taxon>Parasitiformes</taxon>
        <taxon>Mesostigmata</taxon>
        <taxon>Antennophorina</taxon>
        <taxon>Celaenopsoidea</taxon>
        <taxon>Diplogyniidae</taxon>
        <taxon>Quadristernoseta</taxon>
    </lineage>
</organism>
<keyword evidence="5 12" id="KW-0138">CF(0)</keyword>
<evidence type="ECO:0000256" key="10">
    <source>
        <dbReference type="ARBA" id="ARBA00023128"/>
    </source>
</evidence>
<name>A0A6B9WDU2_9ACAR</name>
<evidence type="ECO:0000256" key="7">
    <source>
        <dbReference type="ARBA" id="ARBA00022781"/>
    </source>
</evidence>